<proteinExistence type="predicted"/>
<name>X0SAF3_9ZZZZ</name>
<keyword evidence="2" id="KW-0249">Electron transport</keyword>
<dbReference type="CDD" id="cd02947">
    <property type="entry name" value="TRX_family"/>
    <property type="match status" value="1"/>
</dbReference>
<dbReference type="InterPro" id="IPR005746">
    <property type="entry name" value="Thioredoxin"/>
</dbReference>
<dbReference type="EMBL" id="BARS01008383">
    <property type="protein sequence ID" value="GAF78008.1"/>
    <property type="molecule type" value="Genomic_DNA"/>
</dbReference>
<feature type="non-terminal residue" evidence="6">
    <location>
        <position position="1"/>
    </location>
</feature>
<dbReference type="Pfam" id="PF00085">
    <property type="entry name" value="Thioredoxin"/>
    <property type="match status" value="1"/>
</dbReference>
<dbReference type="PROSITE" id="PS51352">
    <property type="entry name" value="THIOREDOXIN_2"/>
    <property type="match status" value="1"/>
</dbReference>
<dbReference type="SUPFAM" id="SSF52833">
    <property type="entry name" value="Thioredoxin-like"/>
    <property type="match status" value="1"/>
</dbReference>
<dbReference type="Gene3D" id="3.40.30.10">
    <property type="entry name" value="Glutaredoxin"/>
    <property type="match status" value="1"/>
</dbReference>
<dbReference type="GO" id="GO:0015035">
    <property type="term" value="F:protein-disulfide reductase activity"/>
    <property type="evidence" value="ECO:0007669"/>
    <property type="project" value="InterPro"/>
</dbReference>
<gene>
    <name evidence="6" type="ORF">S01H1_15995</name>
</gene>
<dbReference type="AlphaFoldDB" id="X0SAF3"/>
<accession>X0SAF3</accession>
<dbReference type="InterPro" id="IPR036249">
    <property type="entry name" value="Thioredoxin-like_sf"/>
</dbReference>
<evidence type="ECO:0000256" key="4">
    <source>
        <dbReference type="ARBA" id="ARBA00023284"/>
    </source>
</evidence>
<keyword evidence="3" id="KW-1015">Disulfide bond</keyword>
<feature type="domain" description="Thioredoxin" evidence="5">
    <location>
        <begin position="1"/>
        <end position="93"/>
    </location>
</feature>
<organism evidence="6">
    <name type="scientific">marine sediment metagenome</name>
    <dbReference type="NCBI Taxonomy" id="412755"/>
    <lineage>
        <taxon>unclassified sequences</taxon>
        <taxon>metagenomes</taxon>
        <taxon>ecological metagenomes</taxon>
    </lineage>
</organism>
<keyword evidence="4" id="KW-0676">Redox-active center</keyword>
<evidence type="ECO:0000256" key="2">
    <source>
        <dbReference type="ARBA" id="ARBA00022982"/>
    </source>
</evidence>
<dbReference type="GO" id="GO:0005737">
    <property type="term" value="C:cytoplasm"/>
    <property type="evidence" value="ECO:0007669"/>
    <property type="project" value="TreeGrafter"/>
</dbReference>
<comment type="caution">
    <text evidence="6">The sequence shown here is derived from an EMBL/GenBank/DDBJ whole genome shotgun (WGS) entry which is preliminary data.</text>
</comment>
<protein>
    <recommendedName>
        <fullName evidence="5">Thioredoxin domain-containing protein</fullName>
    </recommendedName>
</protein>
<evidence type="ECO:0000256" key="3">
    <source>
        <dbReference type="ARBA" id="ARBA00023157"/>
    </source>
</evidence>
<evidence type="ECO:0000256" key="1">
    <source>
        <dbReference type="ARBA" id="ARBA00022448"/>
    </source>
</evidence>
<evidence type="ECO:0000313" key="6">
    <source>
        <dbReference type="EMBL" id="GAF78008.1"/>
    </source>
</evidence>
<dbReference type="InterPro" id="IPR013766">
    <property type="entry name" value="Thioredoxin_domain"/>
</dbReference>
<dbReference type="PIRSF" id="PIRSF000077">
    <property type="entry name" value="Thioredoxin"/>
    <property type="match status" value="1"/>
</dbReference>
<dbReference type="PANTHER" id="PTHR45663">
    <property type="entry name" value="GEO12009P1"/>
    <property type="match status" value="1"/>
</dbReference>
<evidence type="ECO:0000259" key="5">
    <source>
        <dbReference type="PROSITE" id="PS51352"/>
    </source>
</evidence>
<reference evidence="6" key="1">
    <citation type="journal article" date="2014" name="Front. Microbiol.">
        <title>High frequency of phylogenetically diverse reductive dehalogenase-homologous genes in deep subseafloor sedimentary metagenomes.</title>
        <authorList>
            <person name="Kawai M."/>
            <person name="Futagami T."/>
            <person name="Toyoda A."/>
            <person name="Takaki Y."/>
            <person name="Nishi S."/>
            <person name="Hori S."/>
            <person name="Arai W."/>
            <person name="Tsubouchi T."/>
            <person name="Morono Y."/>
            <person name="Uchiyama I."/>
            <person name="Ito T."/>
            <person name="Fujiyama A."/>
            <person name="Inagaki F."/>
            <person name="Takami H."/>
        </authorList>
    </citation>
    <scope>NUCLEOTIDE SEQUENCE</scope>
    <source>
        <strain evidence="6">Expedition CK06-06</strain>
    </source>
</reference>
<sequence length="107" mass="12189">SDNLVLVDFWHERCIWCKRLDPIFSEVAGEYGGKMKFVKLNVLSSQENQRLAAENGVMGTPTLIFYCEGRSVGTVVGFQPKDRLRQLVEDMLGKYKKCIVQSTELKT</sequence>
<dbReference type="PANTHER" id="PTHR45663:SF11">
    <property type="entry name" value="GEO12009P1"/>
    <property type="match status" value="1"/>
</dbReference>
<keyword evidence="1" id="KW-0813">Transport</keyword>